<sequence length="318" mass="35211">MMRDGVGTKFRWRLRKGAEKVGRLLYLTPDKSVFWVEVAGEGEIPLPAGDILDQSPEYKGEVVCVFGWDGTTMGGKVHDITPGGDIVFAHPSDPRGPDDPLITRAITPAAEIKKIVVPLKARDKILVKHPDGTQVKGEVVGDDGLTIRLKKSDGSEEDVTVQEGDLLAVSSPMRELETVQIPLGQIGRQDPPQLPEEEDPWELIEGPEERTEGLVPPPRPEPQRPVRRPKWQLSADEKDRIIKGFIRSMLVTLTGLVLIILIWSFLSSKKDEVQPQPTTPTFMVDRVAAVERCVKTSEGRLTQADCEKEVGELVKARN</sequence>
<keyword evidence="2" id="KW-1133">Transmembrane helix</keyword>
<comment type="caution">
    <text evidence="3">The sequence shown here is derived from an EMBL/GenBank/DDBJ whole genome shotgun (WGS) entry which is preliminary data.</text>
</comment>
<dbReference type="Proteomes" id="UP000034837">
    <property type="component" value="Unassembled WGS sequence"/>
</dbReference>
<evidence type="ECO:0000256" key="2">
    <source>
        <dbReference type="SAM" id="Phobius"/>
    </source>
</evidence>
<accession>A0A0G1A760</accession>
<feature type="region of interest" description="Disordered" evidence="1">
    <location>
        <begin position="206"/>
        <end position="231"/>
    </location>
</feature>
<keyword evidence="2" id="KW-0472">Membrane</keyword>
<gene>
    <name evidence="3" type="ORF">UV20_C0005G0020</name>
</gene>
<dbReference type="AlphaFoldDB" id="A0A0G1A760"/>
<evidence type="ECO:0000313" key="3">
    <source>
        <dbReference type="EMBL" id="KKS56855.1"/>
    </source>
</evidence>
<feature type="transmembrane region" description="Helical" evidence="2">
    <location>
        <begin position="245"/>
        <end position="266"/>
    </location>
</feature>
<proteinExistence type="predicted"/>
<evidence type="ECO:0000256" key="1">
    <source>
        <dbReference type="SAM" id="MobiDB-lite"/>
    </source>
</evidence>
<dbReference type="EMBL" id="LCDO01000005">
    <property type="protein sequence ID" value="KKS56855.1"/>
    <property type="molecule type" value="Genomic_DNA"/>
</dbReference>
<evidence type="ECO:0000313" key="4">
    <source>
        <dbReference type="Proteomes" id="UP000034837"/>
    </source>
</evidence>
<reference evidence="3 4" key="1">
    <citation type="journal article" date="2015" name="Nature">
        <title>rRNA introns, odd ribosomes, and small enigmatic genomes across a large radiation of phyla.</title>
        <authorList>
            <person name="Brown C.T."/>
            <person name="Hug L.A."/>
            <person name="Thomas B.C."/>
            <person name="Sharon I."/>
            <person name="Castelle C.J."/>
            <person name="Singh A."/>
            <person name="Wilkins M.J."/>
            <person name="Williams K.H."/>
            <person name="Banfield J.F."/>
        </authorList>
    </citation>
    <scope>NUCLEOTIDE SEQUENCE [LARGE SCALE GENOMIC DNA]</scope>
</reference>
<protein>
    <submittedName>
        <fullName evidence="3">Uncharacterized protein</fullName>
    </submittedName>
</protein>
<keyword evidence="2" id="KW-0812">Transmembrane</keyword>
<name>A0A0G1A760_9BACT</name>
<organism evidence="3 4">
    <name type="scientific">Candidatus Magasanikbacteria bacterium GW2011_GWA2_42_32</name>
    <dbReference type="NCBI Taxonomy" id="1619039"/>
    <lineage>
        <taxon>Bacteria</taxon>
        <taxon>Candidatus Magasanikiibacteriota</taxon>
    </lineage>
</organism>